<accession>A0ABY4YUH9</accession>
<evidence type="ECO:0000256" key="3">
    <source>
        <dbReference type="ARBA" id="ARBA00023121"/>
    </source>
</evidence>
<comment type="subcellular location">
    <subcellularLocation>
        <location evidence="1">Golgi apparatus membrane</location>
        <topology evidence="1">Peripheral membrane protein</topology>
        <orientation evidence="1">Cytoplasmic side</orientation>
    </subcellularLocation>
</comment>
<dbReference type="Pfam" id="PF05719">
    <property type="entry name" value="GPP34"/>
    <property type="match status" value="1"/>
</dbReference>
<dbReference type="Proteomes" id="UP001056455">
    <property type="component" value="Chromosome"/>
</dbReference>
<protein>
    <submittedName>
        <fullName evidence="6">GPP34 family phosphoprotein</fullName>
    </submittedName>
</protein>
<sequence>MSLLLAEELVLLCMDDETGQCEVEPREAGQGVALALVFELSLAGALTLTRAGTLAQGEQSATGDQLLDLTASSAIGLSPTAAVEKLAAEDLLQAILARLVSRGVLHDAEVWSPGIHLPKDPHPEAAVRERLREVLAQGQGANEHEAALVALLHHLEIVAAVLPDDDAEITRARAAEVARRSRPMQDYQGEDSRPRLTPAGGSDNSGQRRTRSSWWDGLDVLELVGSGIRIFLP</sequence>
<dbReference type="InterPro" id="IPR038261">
    <property type="entry name" value="GPP34-like_sf"/>
</dbReference>
<evidence type="ECO:0000256" key="1">
    <source>
        <dbReference type="ARBA" id="ARBA00004255"/>
    </source>
</evidence>
<dbReference type="RefSeq" id="WP_252593769.1">
    <property type="nucleotide sequence ID" value="NZ_CP099489.1"/>
</dbReference>
<dbReference type="Gene3D" id="1.10.3630.10">
    <property type="entry name" value="yeast vps74-n-term truncation variant domain like"/>
    <property type="match status" value="1"/>
</dbReference>
<gene>
    <name evidence="6" type="ORF">NF556_01630</name>
</gene>
<feature type="region of interest" description="Disordered" evidence="5">
    <location>
        <begin position="175"/>
        <end position="211"/>
    </location>
</feature>
<keyword evidence="3" id="KW-0446">Lipid-binding</keyword>
<dbReference type="InterPro" id="IPR008628">
    <property type="entry name" value="GPP34-like"/>
</dbReference>
<organism evidence="6 7">
    <name type="scientific">Ornithinimicrobium faecis</name>
    <dbReference type="NCBI Taxonomy" id="2934158"/>
    <lineage>
        <taxon>Bacteria</taxon>
        <taxon>Bacillati</taxon>
        <taxon>Actinomycetota</taxon>
        <taxon>Actinomycetes</taxon>
        <taxon>Micrococcales</taxon>
        <taxon>Ornithinimicrobiaceae</taxon>
        <taxon>Ornithinimicrobium</taxon>
    </lineage>
</organism>
<keyword evidence="7" id="KW-1185">Reference proteome</keyword>
<evidence type="ECO:0000256" key="4">
    <source>
        <dbReference type="ARBA" id="ARBA00023136"/>
    </source>
</evidence>
<evidence type="ECO:0000256" key="5">
    <source>
        <dbReference type="SAM" id="MobiDB-lite"/>
    </source>
</evidence>
<proteinExistence type="predicted"/>
<dbReference type="EMBL" id="CP099489">
    <property type="protein sequence ID" value="USQ80393.1"/>
    <property type="molecule type" value="Genomic_DNA"/>
</dbReference>
<keyword evidence="2" id="KW-0333">Golgi apparatus</keyword>
<evidence type="ECO:0000313" key="6">
    <source>
        <dbReference type="EMBL" id="USQ80393.1"/>
    </source>
</evidence>
<name>A0ABY4YUH9_9MICO</name>
<evidence type="ECO:0000313" key="7">
    <source>
        <dbReference type="Proteomes" id="UP001056455"/>
    </source>
</evidence>
<evidence type="ECO:0000256" key="2">
    <source>
        <dbReference type="ARBA" id="ARBA00023034"/>
    </source>
</evidence>
<reference evidence="6" key="1">
    <citation type="submission" date="2022-06" db="EMBL/GenBank/DDBJ databases">
        <title>Ornithinimicrobium HY1793.</title>
        <authorList>
            <person name="Huang Y."/>
        </authorList>
    </citation>
    <scope>NUCLEOTIDE SEQUENCE</scope>
    <source>
        <strain evidence="6">HY1793</strain>
    </source>
</reference>
<keyword evidence="4" id="KW-0472">Membrane</keyword>